<comment type="caution">
    <text evidence="2">The sequence shown here is derived from an EMBL/GenBank/DDBJ whole genome shotgun (WGS) entry which is preliminary data.</text>
</comment>
<dbReference type="RefSeq" id="WP_378242357.1">
    <property type="nucleotide sequence ID" value="NZ_JBHSKF010000001.1"/>
</dbReference>
<protein>
    <recommendedName>
        <fullName evidence="4">PH (Pleckstrin Homology) domain-containing protein</fullName>
    </recommendedName>
</protein>
<keyword evidence="1" id="KW-0472">Membrane</keyword>
<feature type="transmembrane region" description="Helical" evidence="1">
    <location>
        <begin position="32"/>
        <end position="53"/>
    </location>
</feature>
<dbReference type="EMBL" id="JBHSKF010000001">
    <property type="protein sequence ID" value="MFC5285431.1"/>
    <property type="molecule type" value="Genomic_DNA"/>
</dbReference>
<gene>
    <name evidence="2" type="ORF">ACFPM7_00045</name>
</gene>
<keyword evidence="1" id="KW-0812">Transmembrane</keyword>
<name>A0ABW0EFM4_9PSEU</name>
<evidence type="ECO:0000313" key="3">
    <source>
        <dbReference type="Proteomes" id="UP001596157"/>
    </source>
</evidence>
<keyword evidence="1" id="KW-1133">Transmembrane helix</keyword>
<sequence>MSEVPAAEPPGGGVAVDDPATARALRALRLPLIVLPVSAAVFAVPAILLSGLASALFTMAALAFVLGTLVVLATTAFWIGPAAALLRAQPWRPAKVRVYRTLKGLPRTPLRLREPDGVTTDLLAPALSWTAQQVLARTGRVWLVGPDERGWAAIRSPGLALPLGQAKVADVQIGGGYEISPVQSDPRAAATAAEDAVLARAIAGPRRRSKTDILAPALLLAFAVFVLVDLLRRGTQGRGELLLGLLVATALILGLLAWRVYRLRHWSRVGALLGAGAWTPVPVELELTDARTVIAQATLADGRTADVRFHRAGHALLANIAATGRMWTAGAPADGPVAVGLPGYPFLTVARIG</sequence>
<organism evidence="2 3">
    <name type="scientific">Actinokineospora guangxiensis</name>
    <dbReference type="NCBI Taxonomy" id="1490288"/>
    <lineage>
        <taxon>Bacteria</taxon>
        <taxon>Bacillati</taxon>
        <taxon>Actinomycetota</taxon>
        <taxon>Actinomycetes</taxon>
        <taxon>Pseudonocardiales</taxon>
        <taxon>Pseudonocardiaceae</taxon>
        <taxon>Actinokineospora</taxon>
    </lineage>
</organism>
<reference evidence="3" key="1">
    <citation type="journal article" date="2019" name="Int. J. Syst. Evol. Microbiol.">
        <title>The Global Catalogue of Microorganisms (GCM) 10K type strain sequencing project: providing services to taxonomists for standard genome sequencing and annotation.</title>
        <authorList>
            <consortium name="The Broad Institute Genomics Platform"/>
            <consortium name="The Broad Institute Genome Sequencing Center for Infectious Disease"/>
            <person name="Wu L."/>
            <person name="Ma J."/>
        </authorList>
    </citation>
    <scope>NUCLEOTIDE SEQUENCE [LARGE SCALE GENOMIC DNA]</scope>
    <source>
        <strain evidence="3">CCUG 59778</strain>
    </source>
</reference>
<keyword evidence="3" id="KW-1185">Reference proteome</keyword>
<evidence type="ECO:0008006" key="4">
    <source>
        <dbReference type="Google" id="ProtNLM"/>
    </source>
</evidence>
<accession>A0ABW0EFM4</accession>
<feature type="transmembrane region" description="Helical" evidence="1">
    <location>
        <begin position="59"/>
        <end position="86"/>
    </location>
</feature>
<proteinExistence type="predicted"/>
<feature type="transmembrane region" description="Helical" evidence="1">
    <location>
        <begin position="243"/>
        <end position="261"/>
    </location>
</feature>
<dbReference type="Proteomes" id="UP001596157">
    <property type="component" value="Unassembled WGS sequence"/>
</dbReference>
<evidence type="ECO:0000313" key="2">
    <source>
        <dbReference type="EMBL" id="MFC5285431.1"/>
    </source>
</evidence>
<feature type="transmembrane region" description="Helical" evidence="1">
    <location>
        <begin position="213"/>
        <end position="231"/>
    </location>
</feature>
<evidence type="ECO:0000256" key="1">
    <source>
        <dbReference type="SAM" id="Phobius"/>
    </source>
</evidence>